<evidence type="ECO:0000313" key="2">
    <source>
        <dbReference type="EMBL" id="KAG7390463.1"/>
    </source>
</evidence>
<sequence length="357" mass="40435">MPSANKSRTHATSKQSKTPNGFHHKKAKTARRKCTYAVRRQHQQTLREEIHRLESEAEVLKLRSSGRDHESLEGSLLKQATVANARLGFIARERQLEIAKAQSAISRCMGDQQSYPLYTRICLSKDWSQRQAKLVQIRDEKLRRAYNFVMAPNRYADPDKTRYTDEKFVTAQGDFCGVRLETVQFPGVKSLQQVYDAMVYYLTNMEISITEQLGHITVRDDYETIGGNVYNARVMSTNQHNVVIETSSLLFTKLDVDAGYGMVVLDSVDEDELYPYSPAERVRKDISATAVLTANRKKTSSNKDGELVVTLRGAAFLKIHRPQFELSDAALDDLASGILAWGDVMVKAIRDIVYRSC</sequence>
<organism evidence="2 3">
    <name type="scientific">Phytophthora boehmeriae</name>
    <dbReference type="NCBI Taxonomy" id="109152"/>
    <lineage>
        <taxon>Eukaryota</taxon>
        <taxon>Sar</taxon>
        <taxon>Stramenopiles</taxon>
        <taxon>Oomycota</taxon>
        <taxon>Peronosporomycetes</taxon>
        <taxon>Peronosporales</taxon>
        <taxon>Peronosporaceae</taxon>
        <taxon>Phytophthora</taxon>
    </lineage>
</organism>
<feature type="compositionally biased region" description="Basic residues" evidence="1">
    <location>
        <begin position="22"/>
        <end position="34"/>
    </location>
</feature>
<accession>A0A8T1WEL5</accession>
<feature type="compositionally biased region" description="Polar residues" evidence="1">
    <location>
        <begin position="1"/>
        <end position="19"/>
    </location>
</feature>
<dbReference type="EMBL" id="JAGDFL010000382">
    <property type="protein sequence ID" value="KAG7390463.1"/>
    <property type="molecule type" value="Genomic_DNA"/>
</dbReference>
<proteinExistence type="predicted"/>
<evidence type="ECO:0000313" key="3">
    <source>
        <dbReference type="Proteomes" id="UP000693981"/>
    </source>
</evidence>
<keyword evidence="3" id="KW-1185">Reference proteome</keyword>
<dbReference type="AlphaFoldDB" id="A0A8T1WEL5"/>
<reference evidence="2" key="1">
    <citation type="submission" date="2021-02" db="EMBL/GenBank/DDBJ databases">
        <authorList>
            <person name="Palmer J.M."/>
        </authorList>
    </citation>
    <scope>NUCLEOTIDE SEQUENCE</scope>
    <source>
        <strain evidence="2">SCRP23</strain>
    </source>
</reference>
<protein>
    <submittedName>
        <fullName evidence="2">Uncharacterized protein</fullName>
    </submittedName>
</protein>
<gene>
    <name evidence="2" type="ORF">PHYBOEH_007033</name>
</gene>
<evidence type="ECO:0000256" key="1">
    <source>
        <dbReference type="SAM" id="MobiDB-lite"/>
    </source>
</evidence>
<feature type="region of interest" description="Disordered" evidence="1">
    <location>
        <begin position="1"/>
        <end position="34"/>
    </location>
</feature>
<comment type="caution">
    <text evidence="2">The sequence shown here is derived from an EMBL/GenBank/DDBJ whole genome shotgun (WGS) entry which is preliminary data.</text>
</comment>
<name>A0A8T1WEL5_9STRA</name>
<dbReference type="OrthoDB" id="119517at2759"/>
<dbReference type="Proteomes" id="UP000693981">
    <property type="component" value="Unassembled WGS sequence"/>
</dbReference>